<dbReference type="Pfam" id="PF26049">
    <property type="entry name" value="RLMG_N"/>
    <property type="match status" value="1"/>
</dbReference>
<keyword evidence="4" id="KW-0808">Transferase</keyword>
<name>A0A917IEW0_9MICO</name>
<evidence type="ECO:0000256" key="1">
    <source>
        <dbReference type="ARBA" id="ARBA00022490"/>
    </source>
</evidence>
<proteinExistence type="predicted"/>
<feature type="domain" description="RlmG N-terminal" evidence="6">
    <location>
        <begin position="18"/>
        <end position="183"/>
    </location>
</feature>
<evidence type="ECO:0000256" key="3">
    <source>
        <dbReference type="ARBA" id="ARBA00022603"/>
    </source>
</evidence>
<evidence type="ECO:0000259" key="5">
    <source>
        <dbReference type="Pfam" id="PF05175"/>
    </source>
</evidence>
<dbReference type="PROSITE" id="PS00092">
    <property type="entry name" value="N6_MTASE"/>
    <property type="match status" value="1"/>
</dbReference>
<evidence type="ECO:0000259" key="6">
    <source>
        <dbReference type="Pfam" id="PF26049"/>
    </source>
</evidence>
<protein>
    <submittedName>
        <fullName evidence="7">16S RNA G1207 methylase RsmC</fullName>
    </submittedName>
</protein>
<comment type="caution">
    <text evidence="7">The sequence shown here is derived from an EMBL/GenBank/DDBJ whole genome shotgun (WGS) entry which is preliminary data.</text>
</comment>
<dbReference type="InterPro" id="IPR002052">
    <property type="entry name" value="DNA_methylase_N6_adenine_CS"/>
</dbReference>
<dbReference type="InterPro" id="IPR058679">
    <property type="entry name" value="RlmG_N"/>
</dbReference>
<organism evidence="7 8">
    <name type="scientific">Microbacterium album</name>
    <dbReference type="NCBI Taxonomy" id="2053191"/>
    <lineage>
        <taxon>Bacteria</taxon>
        <taxon>Bacillati</taxon>
        <taxon>Actinomycetota</taxon>
        <taxon>Actinomycetes</taxon>
        <taxon>Micrococcales</taxon>
        <taxon>Microbacteriaceae</taxon>
        <taxon>Microbacterium</taxon>
    </lineage>
</organism>
<dbReference type="RefSeq" id="WP_188755253.1">
    <property type="nucleotide sequence ID" value="NZ_BMJY01000003.1"/>
</dbReference>
<reference evidence="7" key="1">
    <citation type="journal article" date="2014" name="Int. J. Syst. Evol. Microbiol.">
        <title>Complete genome sequence of Corynebacterium casei LMG S-19264T (=DSM 44701T), isolated from a smear-ripened cheese.</title>
        <authorList>
            <consortium name="US DOE Joint Genome Institute (JGI-PGF)"/>
            <person name="Walter F."/>
            <person name="Albersmeier A."/>
            <person name="Kalinowski J."/>
            <person name="Ruckert C."/>
        </authorList>
    </citation>
    <scope>NUCLEOTIDE SEQUENCE</scope>
    <source>
        <strain evidence="7">CGMCC 1.15794</strain>
    </source>
</reference>
<sequence>MSGVGGAAAAFDEIAPLLRRRPDVEAHDLVAADASDRLILAEAAETASDEAVVIGDRYGALTLALLRAVPSMRIRLHQDAVTGEHALRANAADLGIPLDSVSWHELDRELVVGSGTVVLQLPRSLDALDEIAGVVAADADDAVRLVAGGRVKHMTLAMNDVLARHFADVRASRAASKSRVLHAARPIRGAAEPWPRRRDHPELGITVCAHGAAFAGTSVDIGTRFLLEFLPSMPEAGTAIDLACGTGVLATALARLRPRTTVIATDQSAAAVSSARATAAANGVGDRVRVVRDDGLAAQPDASADLILLNPPFHSGAAVTAEIAPRLFADAARVLRPGGELWCVFNSHLGYRPVLERVVGPTGQAGRNPKFTVTVSTRR</sequence>
<dbReference type="EMBL" id="BMJY01000003">
    <property type="protein sequence ID" value="GGH39647.1"/>
    <property type="molecule type" value="Genomic_DNA"/>
</dbReference>
<evidence type="ECO:0000256" key="4">
    <source>
        <dbReference type="ARBA" id="ARBA00022679"/>
    </source>
</evidence>
<dbReference type="SUPFAM" id="SSF53335">
    <property type="entry name" value="S-adenosyl-L-methionine-dependent methyltransferases"/>
    <property type="match status" value="1"/>
</dbReference>
<reference evidence="7" key="2">
    <citation type="submission" date="2020-09" db="EMBL/GenBank/DDBJ databases">
        <authorList>
            <person name="Sun Q."/>
            <person name="Zhou Y."/>
        </authorList>
    </citation>
    <scope>NUCLEOTIDE SEQUENCE</scope>
    <source>
        <strain evidence="7">CGMCC 1.15794</strain>
    </source>
</reference>
<dbReference type="AlphaFoldDB" id="A0A917IEW0"/>
<feature type="domain" description="Methyltransferase small" evidence="5">
    <location>
        <begin position="205"/>
        <end position="374"/>
    </location>
</feature>
<keyword evidence="2" id="KW-0698">rRNA processing</keyword>
<keyword evidence="8" id="KW-1185">Reference proteome</keyword>
<dbReference type="CDD" id="cd02440">
    <property type="entry name" value="AdoMet_MTases"/>
    <property type="match status" value="1"/>
</dbReference>
<dbReference type="InterPro" id="IPR029063">
    <property type="entry name" value="SAM-dependent_MTases_sf"/>
</dbReference>
<accession>A0A917IEW0</accession>
<dbReference type="GO" id="GO:0032259">
    <property type="term" value="P:methylation"/>
    <property type="evidence" value="ECO:0007669"/>
    <property type="project" value="UniProtKB-KW"/>
</dbReference>
<dbReference type="Gene3D" id="3.40.50.150">
    <property type="entry name" value="Vaccinia Virus protein VP39"/>
    <property type="match status" value="2"/>
</dbReference>
<evidence type="ECO:0000313" key="8">
    <source>
        <dbReference type="Proteomes" id="UP000657592"/>
    </source>
</evidence>
<dbReference type="GO" id="GO:0008757">
    <property type="term" value="F:S-adenosylmethionine-dependent methyltransferase activity"/>
    <property type="evidence" value="ECO:0007669"/>
    <property type="project" value="InterPro"/>
</dbReference>
<keyword evidence="1" id="KW-0963">Cytoplasm</keyword>
<keyword evidence="3 7" id="KW-0489">Methyltransferase</keyword>
<dbReference type="GO" id="GO:0006364">
    <property type="term" value="P:rRNA processing"/>
    <property type="evidence" value="ECO:0007669"/>
    <property type="project" value="UniProtKB-KW"/>
</dbReference>
<dbReference type="Pfam" id="PF05175">
    <property type="entry name" value="MTS"/>
    <property type="match status" value="1"/>
</dbReference>
<dbReference type="Proteomes" id="UP000657592">
    <property type="component" value="Unassembled WGS sequence"/>
</dbReference>
<evidence type="ECO:0000256" key="2">
    <source>
        <dbReference type="ARBA" id="ARBA00022552"/>
    </source>
</evidence>
<dbReference type="GO" id="GO:0003676">
    <property type="term" value="F:nucleic acid binding"/>
    <property type="evidence" value="ECO:0007669"/>
    <property type="project" value="InterPro"/>
</dbReference>
<gene>
    <name evidence="7" type="ORF">GCM10010921_11010</name>
</gene>
<dbReference type="PANTHER" id="PTHR47816:SF5">
    <property type="entry name" value="RIBOSOMAL RNA LARGE SUBUNIT METHYLTRANSFERASE G"/>
    <property type="match status" value="1"/>
</dbReference>
<evidence type="ECO:0000313" key="7">
    <source>
        <dbReference type="EMBL" id="GGH39647.1"/>
    </source>
</evidence>
<dbReference type="InterPro" id="IPR046977">
    <property type="entry name" value="RsmC/RlmG"/>
</dbReference>
<dbReference type="GO" id="GO:0008170">
    <property type="term" value="F:N-methyltransferase activity"/>
    <property type="evidence" value="ECO:0007669"/>
    <property type="project" value="UniProtKB-ARBA"/>
</dbReference>
<dbReference type="PANTHER" id="PTHR47816">
    <property type="entry name" value="RIBOSOMAL RNA SMALL SUBUNIT METHYLTRANSFERASE C"/>
    <property type="match status" value="1"/>
</dbReference>
<dbReference type="InterPro" id="IPR007848">
    <property type="entry name" value="Small_mtfrase_dom"/>
</dbReference>